<dbReference type="GeneID" id="93277415"/>
<dbReference type="Gene3D" id="1.10.10.60">
    <property type="entry name" value="Homeodomain-like"/>
    <property type="match status" value="2"/>
</dbReference>
<dbReference type="Pfam" id="PF07883">
    <property type="entry name" value="Cupin_2"/>
    <property type="match status" value="1"/>
</dbReference>
<dbReference type="SUPFAM" id="SSF51182">
    <property type="entry name" value="RmlC-like cupins"/>
    <property type="match status" value="1"/>
</dbReference>
<keyword evidence="3" id="KW-0804">Transcription</keyword>
<evidence type="ECO:0000259" key="4">
    <source>
        <dbReference type="PROSITE" id="PS01124"/>
    </source>
</evidence>
<keyword evidence="6" id="KW-1185">Reference proteome</keyword>
<name>A0A1I0HM25_9FIRM</name>
<dbReference type="STRING" id="460384.SAMN05216313_11680"/>
<dbReference type="Gene3D" id="2.60.120.10">
    <property type="entry name" value="Jelly Rolls"/>
    <property type="match status" value="1"/>
</dbReference>
<dbReference type="InterPro" id="IPR018062">
    <property type="entry name" value="HTH_AraC-typ_CS"/>
</dbReference>
<dbReference type="PROSITE" id="PS00041">
    <property type="entry name" value="HTH_ARAC_FAMILY_1"/>
    <property type="match status" value="1"/>
</dbReference>
<dbReference type="InterPro" id="IPR014710">
    <property type="entry name" value="RmlC-like_jellyroll"/>
</dbReference>
<dbReference type="PANTHER" id="PTHR43280:SF28">
    <property type="entry name" value="HTH-TYPE TRANSCRIPTIONAL ACTIVATOR RHAS"/>
    <property type="match status" value="1"/>
</dbReference>
<evidence type="ECO:0000256" key="1">
    <source>
        <dbReference type="ARBA" id="ARBA00023015"/>
    </source>
</evidence>
<dbReference type="RefSeq" id="WP_092365540.1">
    <property type="nucleotide sequence ID" value="NZ_CAJJSN010000050.1"/>
</dbReference>
<dbReference type="PROSITE" id="PS01124">
    <property type="entry name" value="HTH_ARAC_FAMILY_2"/>
    <property type="match status" value="1"/>
</dbReference>
<gene>
    <name evidence="5" type="ORF">SAMN05216313_11680</name>
</gene>
<dbReference type="AlphaFoldDB" id="A0A1I0HM25"/>
<dbReference type="GO" id="GO:0043565">
    <property type="term" value="F:sequence-specific DNA binding"/>
    <property type="evidence" value="ECO:0007669"/>
    <property type="project" value="InterPro"/>
</dbReference>
<dbReference type="Pfam" id="PF12833">
    <property type="entry name" value="HTH_18"/>
    <property type="match status" value="1"/>
</dbReference>
<dbReference type="InterPro" id="IPR009057">
    <property type="entry name" value="Homeodomain-like_sf"/>
</dbReference>
<evidence type="ECO:0000256" key="2">
    <source>
        <dbReference type="ARBA" id="ARBA00023125"/>
    </source>
</evidence>
<dbReference type="SMART" id="SM00342">
    <property type="entry name" value="HTH_ARAC"/>
    <property type="match status" value="1"/>
</dbReference>
<feature type="domain" description="HTH araC/xylS-type" evidence="4">
    <location>
        <begin position="229"/>
        <end position="326"/>
    </location>
</feature>
<accession>A0A1I0HM25</accession>
<dbReference type="PANTHER" id="PTHR43280">
    <property type="entry name" value="ARAC-FAMILY TRANSCRIPTIONAL REGULATOR"/>
    <property type="match status" value="1"/>
</dbReference>
<dbReference type="GO" id="GO:0003700">
    <property type="term" value="F:DNA-binding transcription factor activity"/>
    <property type="evidence" value="ECO:0007669"/>
    <property type="project" value="InterPro"/>
</dbReference>
<dbReference type="InterPro" id="IPR013096">
    <property type="entry name" value="Cupin_2"/>
</dbReference>
<dbReference type="SUPFAM" id="SSF46689">
    <property type="entry name" value="Homeodomain-like"/>
    <property type="match status" value="1"/>
</dbReference>
<keyword evidence="1" id="KW-0805">Transcription regulation</keyword>
<reference evidence="6" key="1">
    <citation type="submission" date="2016-10" db="EMBL/GenBank/DDBJ databases">
        <authorList>
            <person name="Varghese N."/>
            <person name="Submissions S."/>
        </authorList>
    </citation>
    <scope>NUCLEOTIDE SEQUENCE [LARGE SCALE GENOMIC DNA]</scope>
    <source>
        <strain evidence="6">NLAE-zl-G277</strain>
    </source>
</reference>
<evidence type="ECO:0000313" key="6">
    <source>
        <dbReference type="Proteomes" id="UP000198508"/>
    </source>
</evidence>
<organism evidence="5 6">
    <name type="scientific">Enterocloster lavalensis</name>
    <dbReference type="NCBI Taxonomy" id="460384"/>
    <lineage>
        <taxon>Bacteria</taxon>
        <taxon>Bacillati</taxon>
        <taxon>Bacillota</taxon>
        <taxon>Clostridia</taxon>
        <taxon>Lachnospirales</taxon>
        <taxon>Lachnospiraceae</taxon>
        <taxon>Enterocloster</taxon>
    </lineage>
</organism>
<dbReference type="EMBL" id="FOIM01000016">
    <property type="protein sequence ID" value="SET84177.1"/>
    <property type="molecule type" value="Genomic_DNA"/>
</dbReference>
<protein>
    <submittedName>
        <fullName evidence="5">Cupin domain-containing protein</fullName>
    </submittedName>
</protein>
<sequence>MNVQELNEYLFQYTDSEKKHKMTGPAVLSPRYHAIPRIPFQDREVYLFSFNKLLRDKLVCVHKESRFTDIPEHIHTVIEFVYVYSGSCTQEVNGRPIKMNQGDICMLDTNIPHSIQSLGERDIIITIEMRREYLTQGFLFRLGDYGIINHFLINTLSLDAAHDQYLIFRKQEENQIHSMIQNILCEYYSPGFCSDKIIDAYMILLFCEILRQYKDQQLSYGKNDGRTIMEILGYIESHYLTATLQDTAEHFGFHPNYLSNYIKKTVGHSFKELIIQQRMNQACFYLSNTDMPIYEIANKIGYNNLGFFYKKFESLYKMPPSLYRRLKSAPLA</sequence>
<evidence type="ECO:0000313" key="5">
    <source>
        <dbReference type="EMBL" id="SET84177.1"/>
    </source>
</evidence>
<dbReference type="InterPro" id="IPR018060">
    <property type="entry name" value="HTH_AraC"/>
</dbReference>
<dbReference type="Proteomes" id="UP000198508">
    <property type="component" value="Unassembled WGS sequence"/>
</dbReference>
<evidence type="ECO:0000256" key="3">
    <source>
        <dbReference type="ARBA" id="ARBA00023163"/>
    </source>
</evidence>
<proteinExistence type="predicted"/>
<dbReference type="InterPro" id="IPR011051">
    <property type="entry name" value="RmlC_Cupin_sf"/>
</dbReference>
<keyword evidence="2" id="KW-0238">DNA-binding</keyword>